<dbReference type="EC" id="1.17.4.1" evidence="2 10"/>
<dbReference type="Pfam" id="PF03477">
    <property type="entry name" value="ATP-cone"/>
    <property type="match status" value="1"/>
</dbReference>
<name>A0ABW8GI07_9PROT</name>
<evidence type="ECO:0000256" key="4">
    <source>
        <dbReference type="ARBA" id="ARBA00022741"/>
    </source>
</evidence>
<dbReference type="Gene3D" id="3.20.70.20">
    <property type="match status" value="1"/>
</dbReference>
<dbReference type="Pfam" id="PF00317">
    <property type="entry name" value="Ribonuc_red_lgN"/>
    <property type="match status" value="1"/>
</dbReference>
<evidence type="ECO:0000256" key="3">
    <source>
        <dbReference type="ARBA" id="ARBA00022533"/>
    </source>
</evidence>
<dbReference type="PRINTS" id="PR01183">
    <property type="entry name" value="RIBORDTASEM1"/>
</dbReference>
<feature type="region of interest" description="Disordered" evidence="11">
    <location>
        <begin position="739"/>
        <end position="759"/>
    </location>
</feature>
<reference evidence="13 14" key="1">
    <citation type="submission" date="2024-11" db="EMBL/GenBank/DDBJ databases">
        <authorList>
            <person name="Kaparullina E.N."/>
            <person name="Delegan Y.A."/>
            <person name="Doronina N.V."/>
        </authorList>
    </citation>
    <scope>NUCLEOTIDE SEQUENCE [LARGE SCALE GENOMIC DNA]</scope>
    <source>
        <strain evidence="13 14">7sh_L</strain>
    </source>
</reference>
<dbReference type="Proteomes" id="UP001617669">
    <property type="component" value="Unassembled WGS sequence"/>
</dbReference>
<dbReference type="NCBIfam" id="NF006578">
    <property type="entry name" value="PRK09103.1"/>
    <property type="match status" value="1"/>
</dbReference>
<comment type="similarity">
    <text evidence="1 10">Belongs to the ribonucleoside diphosphate reductase large chain family.</text>
</comment>
<keyword evidence="4 9" id="KW-0547">Nucleotide-binding</keyword>
<dbReference type="EMBL" id="JBIWXY010000001">
    <property type="protein sequence ID" value="MFJ5444983.1"/>
    <property type="molecule type" value="Genomic_DNA"/>
</dbReference>
<dbReference type="Pfam" id="PF02867">
    <property type="entry name" value="Ribonuc_red_lgC"/>
    <property type="match status" value="1"/>
</dbReference>
<accession>A0ABW8GI07</accession>
<dbReference type="PROSITE" id="PS00089">
    <property type="entry name" value="RIBORED_LARGE"/>
    <property type="match status" value="1"/>
</dbReference>
<evidence type="ECO:0000256" key="6">
    <source>
        <dbReference type="ARBA" id="ARBA00023002"/>
    </source>
</evidence>
<dbReference type="PANTHER" id="PTHR11573:SF6">
    <property type="entry name" value="RIBONUCLEOSIDE-DIPHOSPHATE REDUCTASE LARGE SUBUNIT"/>
    <property type="match status" value="1"/>
</dbReference>
<comment type="catalytic activity">
    <reaction evidence="8 10">
        <text>a 2'-deoxyribonucleoside 5'-diphosphate + [thioredoxin]-disulfide + H2O = a ribonucleoside 5'-diphosphate + [thioredoxin]-dithiol</text>
        <dbReference type="Rhea" id="RHEA:23252"/>
        <dbReference type="Rhea" id="RHEA-COMP:10698"/>
        <dbReference type="Rhea" id="RHEA-COMP:10700"/>
        <dbReference type="ChEBI" id="CHEBI:15377"/>
        <dbReference type="ChEBI" id="CHEBI:29950"/>
        <dbReference type="ChEBI" id="CHEBI:50058"/>
        <dbReference type="ChEBI" id="CHEBI:57930"/>
        <dbReference type="ChEBI" id="CHEBI:73316"/>
        <dbReference type="EC" id="1.17.4.1"/>
    </reaction>
</comment>
<dbReference type="SUPFAM" id="SSF51998">
    <property type="entry name" value="PFL-like glycyl radical enzymes"/>
    <property type="match status" value="1"/>
</dbReference>
<comment type="caution">
    <text evidence="13">The sequence shown here is derived from an EMBL/GenBank/DDBJ whole genome shotgun (WGS) entry which is preliminary data.</text>
</comment>
<dbReference type="Gene3D" id="1.10.1650.20">
    <property type="match status" value="1"/>
</dbReference>
<evidence type="ECO:0000256" key="9">
    <source>
        <dbReference type="PROSITE-ProRule" id="PRU00492"/>
    </source>
</evidence>
<dbReference type="RefSeq" id="WP_400878583.1">
    <property type="nucleotide sequence ID" value="NZ_JBIWXY010000001.1"/>
</dbReference>
<evidence type="ECO:0000256" key="5">
    <source>
        <dbReference type="ARBA" id="ARBA00022840"/>
    </source>
</evidence>
<keyword evidence="5 9" id="KW-0067">ATP-binding</keyword>
<gene>
    <name evidence="13" type="primary">nrdA</name>
    <name evidence="13" type="ORF">ACIKP9_01950</name>
</gene>
<dbReference type="PANTHER" id="PTHR11573">
    <property type="entry name" value="RIBONUCLEOSIDE-DIPHOSPHATE REDUCTASE LARGE CHAIN"/>
    <property type="match status" value="1"/>
</dbReference>
<sequence>MTQYESMNATKRDGRREPINLDKIHRVIDWAAQGLDNVSVSQVELKSHIQFYDGIRTDVIHETIIKSAADLISEETPDYQYLAARLSIFHLRKIAYGQFEPPHLFDHVTKLTEMGKYDQHLLADYSREEFDELNSHIDHWRDMNFSYAAVKQLEGKYLVQNRVTKKIYESPQFLYILVAMCLFAKYEGKARLEYIKRFYDAVSTFKISLPTPIMSGVRTPTRQFSSCVLIECDDSLDSINATTSAIVKYVSQRAGIGVNAGRIRALGSEIRGGEAQHTGCLPFYKLFQAAVKSCSQGGVRGGAATLFYPLWHLEVESLLVLKNNRGVEENRVRHLDYGVQINRLLYQRLIKGGDITLFSPHDVPGLYDAFFADQDEFERLYTQYEADDSIRKRSLPAVDLFSLLMQERAGTGRIYIQNVDHCNTHSPFNPKLAPVRQSNLCMEIALPTHPLEDINDEQGEIALCTLSAFNLGALENLGELEGLADLVVRALDALLEYQDYPVKAALNATDKRRSLGVGVINYAYYLAKNSTGYTDEAALGLTHRTFEAIQYYLLKASVQLAREFGPCGAFNETTYAQGILPIDTYKKDLDAVCNEALQLDWEQLRKDIVANGLRNSTLTALMPSETSSQIANATNGIEPPRGLVSVKQSKDGILRQVVPEIERLRHQYQLLWSLPNNDGYLKLVGIMQKFVDQSISSNTNYDPKRFEGGKVPMKQLLKDLLQAYKLGVKTLYYHNTRDGASEGGSEAEDDGCASGACKI</sequence>
<dbReference type="InterPro" id="IPR005144">
    <property type="entry name" value="ATP-cone_dom"/>
</dbReference>
<evidence type="ECO:0000256" key="10">
    <source>
        <dbReference type="RuleBase" id="RU003410"/>
    </source>
</evidence>
<dbReference type="InterPro" id="IPR039718">
    <property type="entry name" value="Rrm1"/>
</dbReference>
<dbReference type="NCBIfam" id="TIGR02506">
    <property type="entry name" value="NrdE_NrdA"/>
    <property type="match status" value="1"/>
</dbReference>
<keyword evidence="14" id="KW-1185">Reference proteome</keyword>
<dbReference type="InterPro" id="IPR013346">
    <property type="entry name" value="NrdE_NrdA_C"/>
</dbReference>
<evidence type="ECO:0000313" key="14">
    <source>
        <dbReference type="Proteomes" id="UP001617669"/>
    </source>
</evidence>
<evidence type="ECO:0000256" key="7">
    <source>
        <dbReference type="ARBA" id="ARBA00023116"/>
    </source>
</evidence>
<dbReference type="InterPro" id="IPR013509">
    <property type="entry name" value="RNR_lsu_N"/>
</dbReference>
<evidence type="ECO:0000256" key="8">
    <source>
        <dbReference type="ARBA" id="ARBA00047754"/>
    </source>
</evidence>
<dbReference type="PROSITE" id="PS51161">
    <property type="entry name" value="ATP_CONE"/>
    <property type="match status" value="1"/>
</dbReference>
<evidence type="ECO:0000256" key="1">
    <source>
        <dbReference type="ARBA" id="ARBA00010406"/>
    </source>
</evidence>
<dbReference type="InterPro" id="IPR000788">
    <property type="entry name" value="RNR_lg_C"/>
</dbReference>
<keyword evidence="7 10" id="KW-0215">Deoxyribonucleotide synthesis</keyword>
<evidence type="ECO:0000313" key="13">
    <source>
        <dbReference type="EMBL" id="MFJ5444983.1"/>
    </source>
</evidence>
<evidence type="ECO:0000259" key="12">
    <source>
        <dbReference type="PROSITE" id="PS51161"/>
    </source>
</evidence>
<evidence type="ECO:0000256" key="2">
    <source>
        <dbReference type="ARBA" id="ARBA00012274"/>
    </source>
</evidence>
<dbReference type="SUPFAM" id="SSF48168">
    <property type="entry name" value="R1 subunit of ribonucleotide reductase, N-terminal domain"/>
    <property type="match status" value="1"/>
</dbReference>
<feature type="domain" description="ATP-cone" evidence="12">
    <location>
        <begin position="7"/>
        <end position="97"/>
    </location>
</feature>
<proteinExistence type="inferred from homology"/>
<protein>
    <recommendedName>
        <fullName evidence="2 10">Ribonucleoside-diphosphate reductase</fullName>
        <ecNumber evidence="2 10">1.17.4.1</ecNumber>
    </recommendedName>
</protein>
<evidence type="ECO:0000256" key="11">
    <source>
        <dbReference type="SAM" id="MobiDB-lite"/>
    </source>
</evidence>
<keyword evidence="3" id="KW-0021">Allosteric enzyme</keyword>
<comment type="function">
    <text evidence="10">Provides the precursors necessary for DNA synthesis. Catalyzes the biosynthesis of deoxyribonucleotides from the corresponding ribonucleotides.</text>
</comment>
<dbReference type="InterPro" id="IPR008926">
    <property type="entry name" value="RNR_R1-su_N"/>
</dbReference>
<keyword evidence="6 10" id="KW-0560">Oxidoreductase</keyword>
<organism evidence="13 14">
    <name type="scientific">Methylobacillus methanolivorans</name>
    <dbReference type="NCBI Taxonomy" id="1848927"/>
    <lineage>
        <taxon>Bacteria</taxon>
        <taxon>Pseudomonadati</taxon>
        <taxon>Pseudomonadota</taxon>
        <taxon>Betaproteobacteria</taxon>
        <taxon>Nitrosomonadales</taxon>
        <taxon>Methylophilaceae</taxon>
        <taxon>Methylobacillus</taxon>
    </lineage>
</organism>